<protein>
    <submittedName>
        <fullName evidence="1">Uncharacterized protein</fullName>
    </submittedName>
</protein>
<sequence length="36" mass="3955">MQQLVPGPAQKQRFREALSANDSIDTLLSIARPSKS</sequence>
<dbReference type="Proteomes" id="UP000219369">
    <property type="component" value="Unassembled WGS sequence"/>
</dbReference>
<evidence type="ECO:0000313" key="1">
    <source>
        <dbReference type="EMBL" id="SCO91217.1"/>
    </source>
</evidence>
<accession>A0A2H3TRK7</accession>
<evidence type="ECO:0000313" key="2">
    <source>
        <dbReference type="Proteomes" id="UP000219369"/>
    </source>
</evidence>
<reference evidence="2" key="1">
    <citation type="submission" date="2016-09" db="EMBL/GenBank/DDBJ databases">
        <authorList>
            <person name="Guldener U."/>
        </authorList>
    </citation>
    <scope>NUCLEOTIDE SEQUENCE [LARGE SCALE GENOMIC DNA]</scope>
    <source>
        <strain evidence="2">V64-1</strain>
    </source>
</reference>
<dbReference type="EMBL" id="FMJY01000009">
    <property type="protein sequence ID" value="SCO91217.1"/>
    <property type="molecule type" value="Genomic_DNA"/>
</dbReference>
<organism evidence="1 2">
    <name type="scientific">Fusarium oxysporum</name>
    <name type="common">Fusarium vascular wilt</name>
    <dbReference type="NCBI Taxonomy" id="5507"/>
    <lineage>
        <taxon>Eukaryota</taxon>
        <taxon>Fungi</taxon>
        <taxon>Dikarya</taxon>
        <taxon>Ascomycota</taxon>
        <taxon>Pezizomycotina</taxon>
        <taxon>Sordariomycetes</taxon>
        <taxon>Hypocreomycetidae</taxon>
        <taxon>Hypocreales</taxon>
        <taxon>Nectriaceae</taxon>
        <taxon>Fusarium</taxon>
        <taxon>Fusarium oxysporum species complex</taxon>
    </lineage>
</organism>
<dbReference type="AlphaFoldDB" id="A0A2H3TRK7"/>
<name>A0A2H3TRK7_FUSOX</name>
<gene>
    <name evidence="1" type="ORF">FRV6_15345</name>
</gene>
<proteinExistence type="predicted"/>